<gene>
    <name evidence="1" type="ORF">NDN08_003098</name>
</gene>
<evidence type="ECO:0000313" key="1">
    <source>
        <dbReference type="EMBL" id="KAJ8906605.1"/>
    </source>
</evidence>
<proteinExistence type="predicted"/>
<reference evidence="1 2" key="1">
    <citation type="journal article" date="2023" name="Nat. Commun.">
        <title>Origin of minicircular mitochondrial genomes in red algae.</title>
        <authorList>
            <person name="Lee Y."/>
            <person name="Cho C.H."/>
            <person name="Lee Y.M."/>
            <person name="Park S.I."/>
            <person name="Yang J.H."/>
            <person name="West J.A."/>
            <person name="Bhattacharya D."/>
            <person name="Yoon H.S."/>
        </authorList>
    </citation>
    <scope>NUCLEOTIDE SEQUENCE [LARGE SCALE GENOMIC DNA]</scope>
    <source>
        <strain evidence="1 2">CCMP1338</strain>
        <tissue evidence="1">Whole cell</tissue>
    </source>
</reference>
<dbReference type="Proteomes" id="UP001157974">
    <property type="component" value="Unassembled WGS sequence"/>
</dbReference>
<protein>
    <recommendedName>
        <fullName evidence="3">HAUS augmin-like complex subunit 6 N-terminal domain-containing protein</fullName>
    </recommendedName>
</protein>
<dbReference type="AlphaFoldDB" id="A0AAV8UVJ1"/>
<organism evidence="1 2">
    <name type="scientific">Rhodosorus marinus</name>
    <dbReference type="NCBI Taxonomy" id="101924"/>
    <lineage>
        <taxon>Eukaryota</taxon>
        <taxon>Rhodophyta</taxon>
        <taxon>Stylonematophyceae</taxon>
        <taxon>Stylonematales</taxon>
        <taxon>Stylonemataceae</taxon>
        <taxon>Rhodosorus</taxon>
    </lineage>
</organism>
<evidence type="ECO:0008006" key="3">
    <source>
        <dbReference type="Google" id="ProtNLM"/>
    </source>
</evidence>
<accession>A0AAV8UVJ1</accession>
<keyword evidence="2" id="KW-1185">Reference proteome</keyword>
<sequence length="296" mass="32669">MAVTSALLGLDSIRADLKELGYHHSAAVEEEDIITATERRLEVIKWLLDRFSEGSGEDFSIAHGVNGLSKALIRLGISLDQNSAQEMLKPSVSHPTSKSAGLLRNLIDVAMSVIIPVDLNSVLHLSSLIIKSSEDSPKTHHIAKTDVAKEMENTLDGVLERRRELEEKVASIVLVENSRKESNLEVANIDEIGASVAEAQKDCQSFREVVERVLEIDRRWMCPREEAGWRERISECTAAEESVHKFSTDVISIVSSKDQIADLSRSITSYRLELNPVVTESLSELSAANAVLESIN</sequence>
<dbReference type="EMBL" id="JAMWBK010000003">
    <property type="protein sequence ID" value="KAJ8906605.1"/>
    <property type="molecule type" value="Genomic_DNA"/>
</dbReference>
<comment type="caution">
    <text evidence="1">The sequence shown here is derived from an EMBL/GenBank/DDBJ whole genome shotgun (WGS) entry which is preliminary data.</text>
</comment>
<evidence type="ECO:0000313" key="2">
    <source>
        <dbReference type="Proteomes" id="UP001157974"/>
    </source>
</evidence>
<name>A0AAV8UVJ1_9RHOD</name>